<dbReference type="HOGENOM" id="CLU_105324_2_0_11"/>
<feature type="region of interest" description="Disordered" evidence="1">
    <location>
        <begin position="121"/>
        <end position="154"/>
    </location>
</feature>
<dbReference type="STRING" id="593907.Celgi_0713"/>
<feature type="transmembrane region" description="Helical" evidence="2">
    <location>
        <begin position="35"/>
        <end position="51"/>
    </location>
</feature>
<name>F7ZYW4_CELGA</name>
<dbReference type="KEGG" id="cga:Celgi_0713"/>
<evidence type="ECO:0000313" key="3">
    <source>
        <dbReference type="EMBL" id="AEI11232.1"/>
    </source>
</evidence>
<keyword evidence="2" id="KW-0812">Transmembrane</keyword>
<feature type="transmembrane region" description="Helical" evidence="2">
    <location>
        <begin position="58"/>
        <end position="75"/>
    </location>
</feature>
<feature type="transmembrane region" description="Helical" evidence="2">
    <location>
        <begin position="12"/>
        <end position="29"/>
    </location>
</feature>
<evidence type="ECO:0000256" key="2">
    <source>
        <dbReference type="SAM" id="Phobius"/>
    </source>
</evidence>
<protein>
    <submittedName>
        <fullName evidence="3">Uncharacterized protein</fullName>
    </submittedName>
</protein>
<gene>
    <name evidence="3" type="ordered locus">Celgi_0713</name>
</gene>
<dbReference type="AlphaFoldDB" id="F7ZYW4"/>
<dbReference type="RefSeq" id="WP_013882755.1">
    <property type="nucleotide sequence ID" value="NC_015671.1"/>
</dbReference>
<dbReference type="OrthoDB" id="3232343at2"/>
<feature type="transmembrane region" description="Helical" evidence="2">
    <location>
        <begin position="95"/>
        <end position="115"/>
    </location>
</feature>
<dbReference type="Proteomes" id="UP000000485">
    <property type="component" value="Chromosome"/>
</dbReference>
<proteinExistence type="predicted"/>
<evidence type="ECO:0000313" key="4">
    <source>
        <dbReference type="Proteomes" id="UP000000485"/>
    </source>
</evidence>
<sequence>MQPLTPQSFVRALVSFVLGIVAGVLGTVIHRSTVPWGLLAALGLVLAFTVTVRAWAGWPGYVGIAGGVFLALMVLTQTGPGGDVLVPGGENVDHAWLGVAWLGGAMVALIVAAGVPRRWFDPTPRPPRVPTRPDGTGGSEQPTARDEPATPARP</sequence>
<evidence type="ECO:0000256" key="1">
    <source>
        <dbReference type="SAM" id="MobiDB-lite"/>
    </source>
</evidence>
<organism evidence="3 4">
    <name type="scientific">Cellulomonas gilvus (strain ATCC 13127 / NRRL B-14078)</name>
    <name type="common">Cellvibrio gilvus</name>
    <dbReference type="NCBI Taxonomy" id="593907"/>
    <lineage>
        <taxon>Bacteria</taxon>
        <taxon>Bacillati</taxon>
        <taxon>Actinomycetota</taxon>
        <taxon>Actinomycetes</taxon>
        <taxon>Micrococcales</taxon>
        <taxon>Cellulomonadaceae</taxon>
        <taxon>Cellulomonas</taxon>
    </lineage>
</organism>
<keyword evidence="2" id="KW-0472">Membrane</keyword>
<keyword evidence="2" id="KW-1133">Transmembrane helix</keyword>
<accession>F7ZYW4</accession>
<dbReference type="eggNOG" id="ENOG50333MW">
    <property type="taxonomic scope" value="Bacteria"/>
</dbReference>
<keyword evidence="4" id="KW-1185">Reference proteome</keyword>
<dbReference type="EMBL" id="CP002665">
    <property type="protein sequence ID" value="AEI11232.1"/>
    <property type="molecule type" value="Genomic_DNA"/>
</dbReference>
<reference evidence="4" key="1">
    <citation type="submission" date="2011-04" db="EMBL/GenBank/DDBJ databases">
        <title>Complete sequence of Cellvibrio gilvus ATCC 13127.</title>
        <authorList>
            <person name="Lucas S."/>
            <person name="Han J."/>
            <person name="Lapidus A."/>
            <person name="Cheng J.-F."/>
            <person name="Goodwin L."/>
            <person name="Pitluck S."/>
            <person name="Peters L."/>
            <person name="Munk A."/>
            <person name="Detter J.C."/>
            <person name="Han C."/>
            <person name="Tapia R."/>
            <person name="Land M."/>
            <person name="Hauser L."/>
            <person name="Kyrpides N."/>
            <person name="Ivanova N."/>
            <person name="Ovchinnikova G."/>
            <person name="Pagani I."/>
            <person name="Mead D."/>
            <person name="Brumm P."/>
            <person name="Woyke T."/>
        </authorList>
    </citation>
    <scope>NUCLEOTIDE SEQUENCE [LARGE SCALE GENOMIC DNA]</scope>
    <source>
        <strain evidence="4">ATCC 13127 / NRRL B-14078</strain>
    </source>
</reference>